<dbReference type="EMBL" id="STFF01000001">
    <property type="protein sequence ID" value="THU41950.1"/>
    <property type="molecule type" value="Genomic_DNA"/>
</dbReference>
<dbReference type="AlphaFoldDB" id="A0A4S8I1R8"/>
<organism evidence="2 3">
    <name type="scientific">Niastella caeni</name>
    <dbReference type="NCBI Taxonomy" id="2569763"/>
    <lineage>
        <taxon>Bacteria</taxon>
        <taxon>Pseudomonadati</taxon>
        <taxon>Bacteroidota</taxon>
        <taxon>Chitinophagia</taxon>
        <taxon>Chitinophagales</taxon>
        <taxon>Chitinophagaceae</taxon>
        <taxon>Niastella</taxon>
    </lineage>
</organism>
<dbReference type="PANTHER" id="PTHR43179">
    <property type="entry name" value="RHAMNOSYLTRANSFERASE WBBL"/>
    <property type="match status" value="1"/>
</dbReference>
<dbReference type="SUPFAM" id="SSF53448">
    <property type="entry name" value="Nucleotide-diphospho-sugar transferases"/>
    <property type="match status" value="1"/>
</dbReference>
<protein>
    <submittedName>
        <fullName evidence="2">Glycosyltransferase family 2 protein</fullName>
    </submittedName>
</protein>
<comment type="caution">
    <text evidence="2">The sequence shown here is derived from an EMBL/GenBank/DDBJ whole genome shotgun (WGS) entry which is preliminary data.</text>
</comment>
<dbReference type="Gene3D" id="3.90.550.10">
    <property type="entry name" value="Spore Coat Polysaccharide Biosynthesis Protein SpsA, Chain A"/>
    <property type="match status" value="1"/>
</dbReference>
<dbReference type="PANTHER" id="PTHR43179:SF7">
    <property type="entry name" value="RHAMNOSYLTRANSFERASE WBBL"/>
    <property type="match status" value="1"/>
</dbReference>
<dbReference type="CDD" id="cd04186">
    <property type="entry name" value="GT_2_like_c"/>
    <property type="match status" value="1"/>
</dbReference>
<evidence type="ECO:0000313" key="3">
    <source>
        <dbReference type="Proteomes" id="UP000306918"/>
    </source>
</evidence>
<dbReference type="InterPro" id="IPR029044">
    <property type="entry name" value="Nucleotide-diphossugar_trans"/>
</dbReference>
<proteinExistence type="predicted"/>
<name>A0A4S8I1R8_9BACT</name>
<gene>
    <name evidence="2" type="ORF">FAM09_07565</name>
</gene>
<dbReference type="OrthoDB" id="9771846at2"/>
<dbReference type="InterPro" id="IPR001173">
    <property type="entry name" value="Glyco_trans_2-like"/>
</dbReference>
<keyword evidence="3" id="KW-1185">Reference proteome</keyword>
<feature type="domain" description="Glycosyltransferase 2-like" evidence="1">
    <location>
        <begin position="6"/>
        <end position="197"/>
    </location>
</feature>
<dbReference type="Proteomes" id="UP000306918">
    <property type="component" value="Unassembled WGS sequence"/>
</dbReference>
<dbReference type="GO" id="GO:0016740">
    <property type="term" value="F:transferase activity"/>
    <property type="evidence" value="ECO:0007669"/>
    <property type="project" value="UniProtKB-KW"/>
</dbReference>
<dbReference type="RefSeq" id="WP_136576437.1">
    <property type="nucleotide sequence ID" value="NZ_STFF01000001.1"/>
</dbReference>
<evidence type="ECO:0000313" key="2">
    <source>
        <dbReference type="EMBL" id="THU41950.1"/>
    </source>
</evidence>
<sequence length="391" mass="44548">MLMLLTVIIVNYNVKYFLEQCLCSVRKAIGEMTVATGERNVEVYVIDNNSTDGSIEYLQNRFPFVQFIKNSVNQGFSKANNQGIQKAKGKYILFLNPDTILPEDAFTKCIAFMESTADAGALGVPMIDGTGQYLKESKRGFPSLWVSFCKMSGLTRWFPTSKLFARYYLGHLNNQETNKVDILSGAFMMVQKAVLDKTGGFDEQFFMYGEDIDLSYRLQQSGHQNYYFSDCTIIHFKGESTRKDSKYVRLFYKAMVQFVQKHFHGELAWLYTGLLEAVIWLRAAITVVSREHGERTIKYEGTPAFYLAGDDKSGNEVRSVLTTFPNYSIIAIPEDAKEWIFCEGSSYSFKQIIEQLKTCPDWLKPFIHASGTYTIVGSHSKDQRGYAIVME</sequence>
<keyword evidence="2" id="KW-0808">Transferase</keyword>
<accession>A0A4S8I1R8</accession>
<dbReference type="Pfam" id="PF00535">
    <property type="entry name" value="Glycos_transf_2"/>
    <property type="match status" value="1"/>
</dbReference>
<evidence type="ECO:0000259" key="1">
    <source>
        <dbReference type="Pfam" id="PF00535"/>
    </source>
</evidence>
<reference evidence="2 3" key="1">
    <citation type="submission" date="2019-04" db="EMBL/GenBank/DDBJ databases">
        <title>Niastella caeni sp. nov., isolated from activated sludge.</title>
        <authorList>
            <person name="Sheng M."/>
        </authorList>
    </citation>
    <scope>NUCLEOTIDE SEQUENCE [LARGE SCALE GENOMIC DNA]</scope>
    <source>
        <strain evidence="2 3">HX-2-15</strain>
    </source>
</reference>